<dbReference type="Proteomes" id="UP000886687">
    <property type="component" value="Unassembled WGS sequence"/>
</dbReference>
<organism evidence="6 7">
    <name type="scientific">Candidatus Thiodiazotropha lotti</name>
    <dbReference type="NCBI Taxonomy" id="2792787"/>
    <lineage>
        <taxon>Bacteria</taxon>
        <taxon>Pseudomonadati</taxon>
        <taxon>Pseudomonadota</taxon>
        <taxon>Gammaproteobacteria</taxon>
        <taxon>Chromatiales</taxon>
        <taxon>Sedimenticolaceae</taxon>
        <taxon>Candidatus Thiodiazotropha</taxon>
    </lineage>
</organism>
<evidence type="ECO:0000313" key="6">
    <source>
        <dbReference type="EMBL" id="MCG7937683.1"/>
    </source>
</evidence>
<dbReference type="AlphaFoldDB" id="A0A9E4MZ00"/>
<keyword evidence="2" id="KW-0479">Metal-binding</keyword>
<evidence type="ECO:0000256" key="1">
    <source>
        <dbReference type="ARBA" id="ARBA00022714"/>
    </source>
</evidence>
<dbReference type="CDD" id="cd03528">
    <property type="entry name" value="Rieske_RO_ferredoxin"/>
    <property type="match status" value="1"/>
</dbReference>
<reference evidence="6" key="1">
    <citation type="journal article" date="2021" name="Proc. Natl. Acad. Sci. U.S.A.">
        <title>Global biogeography of chemosynthetic symbionts reveals both localized and globally distributed symbiont groups. .</title>
        <authorList>
            <person name="Osvatic J.T."/>
            <person name="Wilkins L.G.E."/>
            <person name="Leibrecht L."/>
            <person name="Leray M."/>
            <person name="Zauner S."/>
            <person name="Polzin J."/>
            <person name="Camacho Y."/>
            <person name="Gros O."/>
            <person name="van Gils J.A."/>
            <person name="Eisen J.A."/>
            <person name="Petersen J.M."/>
            <person name="Yuen B."/>
        </authorList>
    </citation>
    <scope>NUCLEOTIDE SEQUENCE</scope>
    <source>
        <strain evidence="6">MAGL173</strain>
    </source>
</reference>
<dbReference type="PANTHER" id="PTHR21496">
    <property type="entry name" value="FERREDOXIN-RELATED"/>
    <property type="match status" value="1"/>
</dbReference>
<evidence type="ECO:0000256" key="4">
    <source>
        <dbReference type="ARBA" id="ARBA00023014"/>
    </source>
</evidence>
<dbReference type="GO" id="GO:0051537">
    <property type="term" value="F:2 iron, 2 sulfur cluster binding"/>
    <property type="evidence" value="ECO:0007669"/>
    <property type="project" value="UniProtKB-KW"/>
</dbReference>
<keyword evidence="4" id="KW-0411">Iron-sulfur</keyword>
<dbReference type="SUPFAM" id="SSF50022">
    <property type="entry name" value="ISP domain"/>
    <property type="match status" value="1"/>
</dbReference>
<dbReference type="InterPro" id="IPR017941">
    <property type="entry name" value="Rieske_2Fe-2S"/>
</dbReference>
<dbReference type="PROSITE" id="PS51296">
    <property type="entry name" value="RIESKE"/>
    <property type="match status" value="1"/>
</dbReference>
<proteinExistence type="predicted"/>
<dbReference type="Gene3D" id="2.102.10.10">
    <property type="entry name" value="Rieske [2Fe-2S] iron-sulphur domain"/>
    <property type="match status" value="1"/>
</dbReference>
<dbReference type="EMBL" id="JAEPDI010000001">
    <property type="protein sequence ID" value="MCG7937683.1"/>
    <property type="molecule type" value="Genomic_DNA"/>
</dbReference>
<accession>A0A9E4MZ00</accession>
<dbReference type="Pfam" id="PF00355">
    <property type="entry name" value="Rieske"/>
    <property type="match status" value="1"/>
</dbReference>
<comment type="caution">
    <text evidence="6">The sequence shown here is derived from an EMBL/GenBank/DDBJ whole genome shotgun (WGS) entry which is preliminary data.</text>
</comment>
<keyword evidence="1" id="KW-0001">2Fe-2S</keyword>
<evidence type="ECO:0000313" key="7">
    <source>
        <dbReference type="Proteomes" id="UP000886687"/>
    </source>
</evidence>
<keyword evidence="3" id="KW-0408">Iron</keyword>
<dbReference type="InterPro" id="IPR036922">
    <property type="entry name" value="Rieske_2Fe-2S_sf"/>
</dbReference>
<gene>
    <name evidence="6" type="ORF">JAZ04_02330</name>
</gene>
<dbReference type="GO" id="GO:0046872">
    <property type="term" value="F:metal ion binding"/>
    <property type="evidence" value="ECO:0007669"/>
    <property type="project" value="UniProtKB-KW"/>
</dbReference>
<name>A0A9E4MZ00_9GAMM</name>
<dbReference type="PANTHER" id="PTHR21496:SF23">
    <property type="entry name" value="3-PHENYLPROPIONATE_CINNAMIC ACID DIOXYGENASE FERREDOXIN SUBUNIT"/>
    <property type="match status" value="1"/>
</dbReference>
<protein>
    <submittedName>
        <fullName evidence="6">Non-heme iron oxygenase ferredoxin subunit</fullName>
    </submittedName>
</protein>
<sequence length="105" mass="11911">MTERWIKVAATAELPPGSMKRVDIEQHRYLIVNVDGKIYAVDDTCSHEEVSLYLGCIEDHNIKCSLHGSRFCLKTGRPLEEPADEPIGTYPVKINDNQILIQPKF</sequence>
<evidence type="ECO:0000256" key="3">
    <source>
        <dbReference type="ARBA" id="ARBA00023004"/>
    </source>
</evidence>
<evidence type="ECO:0000256" key="2">
    <source>
        <dbReference type="ARBA" id="ARBA00022723"/>
    </source>
</evidence>
<evidence type="ECO:0000259" key="5">
    <source>
        <dbReference type="PROSITE" id="PS51296"/>
    </source>
</evidence>
<feature type="domain" description="Rieske" evidence="5">
    <location>
        <begin position="6"/>
        <end position="101"/>
    </location>
</feature>